<keyword evidence="2" id="KW-1185">Reference proteome</keyword>
<dbReference type="PANTHER" id="PTHR30348">
    <property type="entry name" value="UNCHARACTERIZED PROTEIN YECE"/>
    <property type="match status" value="1"/>
</dbReference>
<dbReference type="Gene3D" id="3.20.20.410">
    <property type="entry name" value="Protein of unknown function UPF0759"/>
    <property type="match status" value="1"/>
</dbReference>
<dbReference type="EMBL" id="BAAAEI010000006">
    <property type="protein sequence ID" value="GAA0351576.1"/>
    <property type="molecule type" value="Genomic_DNA"/>
</dbReference>
<comment type="caution">
    <text evidence="1">The sequence shown here is derived from an EMBL/GenBank/DDBJ whole genome shotgun (WGS) entry which is preliminary data.</text>
</comment>
<dbReference type="InterPro" id="IPR036520">
    <property type="entry name" value="UPF0759_sf"/>
</dbReference>
<accession>A0ABN0X005</accession>
<gene>
    <name evidence="1" type="ORF">GCM10009092_14960</name>
</gene>
<organism evidence="1 2">
    <name type="scientific">Bowmanella denitrificans</name>
    <dbReference type="NCBI Taxonomy" id="366582"/>
    <lineage>
        <taxon>Bacteria</taxon>
        <taxon>Pseudomonadati</taxon>
        <taxon>Pseudomonadota</taxon>
        <taxon>Gammaproteobacteria</taxon>
        <taxon>Alteromonadales</taxon>
        <taxon>Alteromonadaceae</taxon>
        <taxon>Bowmanella</taxon>
    </lineage>
</organism>
<dbReference type="RefSeq" id="WP_343843645.1">
    <property type="nucleotide sequence ID" value="NZ_BAAAEI010000006.1"/>
</dbReference>
<dbReference type="PANTHER" id="PTHR30348:SF9">
    <property type="entry name" value="UPF0759 PROTEIN YECE"/>
    <property type="match status" value="1"/>
</dbReference>
<proteinExistence type="predicted"/>
<dbReference type="SUPFAM" id="SSF117396">
    <property type="entry name" value="TM1631-like"/>
    <property type="match status" value="1"/>
</dbReference>
<dbReference type="Proteomes" id="UP001501757">
    <property type="component" value="Unassembled WGS sequence"/>
</dbReference>
<name>A0ABN0X005_9ALTE</name>
<sequence>MQQTSALFSGCPMWHMDAWTGTLFPASSGQGQSLYHYSRLFNSVEGNTSFYQIPDTATLQRWQQSVAENFRFCFKFHQSISHHKLLSDIEPELDTFLTRFRPLAAQTGCLMLQLPACFSPAHLGRLEHFLRLLPEDFHYAVEVRHPAFFAKGEEERQFNRLLMEFGVNRVIMDTRGLFSAPGHQGLLGQVKMKKPRVPVNVIATGQRPVVRFVGHPELHANRIFYQSWYAKLHQWLEQGKTPFVFFHQADNSQAPWLAEQFFREWPHSPAPVQLNLPRLSSQESLF</sequence>
<protein>
    <submittedName>
        <fullName evidence="1">DUF72 domain-containing protein</fullName>
    </submittedName>
</protein>
<dbReference type="InterPro" id="IPR002763">
    <property type="entry name" value="DUF72"/>
</dbReference>
<evidence type="ECO:0000313" key="2">
    <source>
        <dbReference type="Proteomes" id="UP001501757"/>
    </source>
</evidence>
<dbReference type="Pfam" id="PF01904">
    <property type="entry name" value="DUF72"/>
    <property type="match status" value="1"/>
</dbReference>
<evidence type="ECO:0000313" key="1">
    <source>
        <dbReference type="EMBL" id="GAA0351576.1"/>
    </source>
</evidence>
<reference evidence="1 2" key="1">
    <citation type="journal article" date="2019" name="Int. J. Syst. Evol. Microbiol.">
        <title>The Global Catalogue of Microorganisms (GCM) 10K type strain sequencing project: providing services to taxonomists for standard genome sequencing and annotation.</title>
        <authorList>
            <consortium name="The Broad Institute Genomics Platform"/>
            <consortium name="The Broad Institute Genome Sequencing Center for Infectious Disease"/>
            <person name="Wu L."/>
            <person name="Ma J."/>
        </authorList>
    </citation>
    <scope>NUCLEOTIDE SEQUENCE [LARGE SCALE GENOMIC DNA]</scope>
    <source>
        <strain evidence="1 2">JCM 13378</strain>
    </source>
</reference>